<dbReference type="AlphaFoldDB" id="A0A7Y0A4X3"/>
<organism evidence="3 4">
    <name type="scientific">Chryseobacterium cheonjiense</name>
    <dbReference type="NCBI Taxonomy" id="2728845"/>
    <lineage>
        <taxon>Bacteria</taxon>
        <taxon>Pseudomonadati</taxon>
        <taxon>Bacteroidota</taxon>
        <taxon>Flavobacteriia</taxon>
        <taxon>Flavobacteriales</taxon>
        <taxon>Weeksellaceae</taxon>
        <taxon>Chryseobacterium group</taxon>
        <taxon>Chryseobacterium</taxon>
    </lineage>
</organism>
<protein>
    <submittedName>
        <fullName evidence="3">DUF4160 domain-containing protein</fullName>
    </submittedName>
</protein>
<dbReference type="RefSeq" id="WP_169230133.1">
    <property type="nucleotide sequence ID" value="NZ_JABBGF010000001.1"/>
</dbReference>
<feature type="domain" description="DUF6443" evidence="2">
    <location>
        <begin position="42"/>
        <end position="150"/>
    </location>
</feature>
<gene>
    <name evidence="3" type="ORF">HHL20_05330</name>
</gene>
<dbReference type="InterPro" id="IPR045619">
    <property type="entry name" value="DUF6443"/>
</dbReference>
<dbReference type="EMBL" id="JABBGF010000001">
    <property type="protein sequence ID" value="NML56759.1"/>
    <property type="molecule type" value="Genomic_DNA"/>
</dbReference>
<name>A0A7Y0A4X3_9FLAO</name>
<dbReference type="Gene3D" id="2.180.10.10">
    <property type="entry name" value="RHS repeat-associated core"/>
    <property type="match status" value="1"/>
</dbReference>
<evidence type="ECO:0000256" key="1">
    <source>
        <dbReference type="SAM" id="SignalP"/>
    </source>
</evidence>
<feature type="signal peptide" evidence="1">
    <location>
        <begin position="1"/>
        <end position="23"/>
    </location>
</feature>
<accession>A0A7Y0A4X3</accession>
<feature type="chain" id="PRO_5030867271" evidence="1">
    <location>
        <begin position="24"/>
        <end position="1172"/>
    </location>
</feature>
<reference evidence="3 4" key="1">
    <citation type="submission" date="2020-04" db="EMBL/GenBank/DDBJ databases">
        <title>Chryseobacterium sp. RJ-7-14 sp. nov., isolated from Jeju soil.</title>
        <authorList>
            <person name="Dahal R.H."/>
            <person name="Chaudhary D.K."/>
        </authorList>
    </citation>
    <scope>NUCLEOTIDE SEQUENCE [LARGE SCALE GENOMIC DNA]</scope>
    <source>
        <strain evidence="3 4">RJ-7-14</strain>
    </source>
</reference>
<dbReference type="Pfam" id="PF20041">
    <property type="entry name" value="DUF6443"/>
    <property type="match status" value="1"/>
</dbReference>
<evidence type="ECO:0000313" key="4">
    <source>
        <dbReference type="Proteomes" id="UP000552615"/>
    </source>
</evidence>
<keyword evidence="4" id="KW-1185">Reference proteome</keyword>
<proteinExistence type="predicted"/>
<sequence>MKKYSTKKTLSFLCLMVAGISYAQVPTSNENFIQNIECLSADCVKQSVTVDYFDGLGRPKQIVNVKASPTQKDVVTHIEYDGFGRQVKDYLPVPQSNTLNGNLVTSPLTNATNPIIYGSEKIFAEKKLENSPLDRLQEQTKVGNDWTSKPIRYEYLANSANDIRVYSTTTNTVEGITNSGARVGGTGGYYKAGTIYKKKATDEDGNVIYEYTNGRGQLLLVRRVLSISENADTYYVYNEYNQQAFIIPPKASDTIKNLPAGTPIPDEVLNNLCYQYRYDGKNRLAEKKLPNKDWEYFVYDKQDRLVLKQDAVLKTTNNNFQSRGWIFNKYDESGRVVYTGFYPNSDSRQAIQTEVDNITSTSLNNESRITSPITLSGTNLYYRNLAFPSANITLLTVNYYDTYSQEAPAIPQTVLGQWVLPQTLDANNDASTNGLLTASYMKNVENNGWTKTFSYYDTAGNVIATKSANHLGGYTNNDLLLSFLGKTVEKSITYHKRLITDTEKVITETFGYDHQNRLLIHKHQVNSNPVEILAQNEYNELSQLKNKKVGGTNPASPLESIDYSYNIQGWLTKVNNPQSLGSKLFAYEVKFNNPTNTNLSAPYYIGNIAEIDWIASGGNGLKRYSYQYDPMGRLKRGIYSEPNASIPENNYYNELLTYDLNGNVLTLKRNREAENIGAQLMDDLTYSYTGNRLDTVIDGSGNYFGYPDTSGNVITYDENANMTNQIDKGFLEIKYNYLNLPNYVKFNQSVVRQDRFGHSGITVYKNTTYIYRADGSKLKKVHNYFSGRTQADASITTEYLDGFQYNAENTGTVFGDPLTVLQFVSTSEGYFDFMKNKYFYQYKDQIGNIRLTFFKNDNGIVTIDRTTDFYPFGLEFGGSLNTYGSMSTNYTYAFQEQEKQQDTGWSSFKWRNYDPTYVRFFNVDPLAEQYAYQSPFNFSENKVISHRELEGLEAESINNNDSSLPDDPMEFASMIAGGINSVRASVSNLVGRGINSVIGDKIRNKYVVDEIGGLVLQTGVPVETTKEKVVNTIGDLATIGLAVAGGPEGMLMAQGGKAPALKGLEEIKSLQQAGKSKTGKFTEPTLPNKTIVNENGITIEHYYKSGDHAPAHLHVKGGGNSTKIGANGKPIKGSSELSKSQQTIVEKNKSAIRGAGNKINNYQKYHNYLKNK</sequence>
<evidence type="ECO:0000259" key="2">
    <source>
        <dbReference type="Pfam" id="PF20041"/>
    </source>
</evidence>
<evidence type="ECO:0000313" key="3">
    <source>
        <dbReference type="EMBL" id="NML56759.1"/>
    </source>
</evidence>
<dbReference type="Proteomes" id="UP000552615">
    <property type="component" value="Unassembled WGS sequence"/>
</dbReference>
<keyword evidence="1" id="KW-0732">Signal</keyword>
<comment type="caution">
    <text evidence="3">The sequence shown here is derived from an EMBL/GenBank/DDBJ whole genome shotgun (WGS) entry which is preliminary data.</text>
</comment>